<dbReference type="PROSITE" id="PS51462">
    <property type="entry name" value="NUDIX"/>
    <property type="match status" value="1"/>
</dbReference>
<evidence type="ECO:0000313" key="6">
    <source>
        <dbReference type="Proteomes" id="UP001164803"/>
    </source>
</evidence>
<feature type="domain" description="Nudix hydrolase" evidence="4">
    <location>
        <begin position="19"/>
        <end position="150"/>
    </location>
</feature>
<name>A0ABY6Z7I8_9BACL</name>
<dbReference type="PANTHER" id="PTHR43046:SF2">
    <property type="entry name" value="8-OXO-DGTP DIPHOSPHATASE-RELATED"/>
    <property type="match status" value="1"/>
</dbReference>
<proteinExistence type="inferred from homology"/>
<dbReference type="PRINTS" id="PR00502">
    <property type="entry name" value="NUDIXFAMILY"/>
</dbReference>
<evidence type="ECO:0000256" key="1">
    <source>
        <dbReference type="ARBA" id="ARBA00001946"/>
    </source>
</evidence>
<evidence type="ECO:0000256" key="3">
    <source>
        <dbReference type="RuleBase" id="RU003476"/>
    </source>
</evidence>
<evidence type="ECO:0000259" key="4">
    <source>
        <dbReference type="PROSITE" id="PS51462"/>
    </source>
</evidence>
<dbReference type="PROSITE" id="PS00893">
    <property type="entry name" value="NUDIX_BOX"/>
    <property type="match status" value="1"/>
</dbReference>
<dbReference type="Proteomes" id="UP001164803">
    <property type="component" value="Chromosome"/>
</dbReference>
<organism evidence="5 6">
    <name type="scientific">Alicyclobacillus dauci</name>
    <dbReference type="NCBI Taxonomy" id="1475485"/>
    <lineage>
        <taxon>Bacteria</taxon>
        <taxon>Bacillati</taxon>
        <taxon>Bacillota</taxon>
        <taxon>Bacilli</taxon>
        <taxon>Bacillales</taxon>
        <taxon>Alicyclobacillaceae</taxon>
        <taxon>Alicyclobacillus</taxon>
    </lineage>
</organism>
<comment type="cofactor">
    <cofactor evidence="1">
        <name>Mg(2+)</name>
        <dbReference type="ChEBI" id="CHEBI:18420"/>
    </cofactor>
</comment>
<keyword evidence="2 3" id="KW-0378">Hydrolase</keyword>
<dbReference type="EMBL" id="CP104064">
    <property type="protein sequence ID" value="WAH38493.1"/>
    <property type="molecule type" value="Genomic_DNA"/>
</dbReference>
<dbReference type="InterPro" id="IPR000086">
    <property type="entry name" value="NUDIX_hydrolase_dom"/>
</dbReference>
<protein>
    <submittedName>
        <fullName evidence="5">NUDIX domain-containing protein</fullName>
    </submittedName>
</protein>
<comment type="similarity">
    <text evidence="3">Belongs to the Nudix hydrolase family.</text>
</comment>
<reference evidence="5" key="1">
    <citation type="submission" date="2022-08" db="EMBL/GenBank/DDBJ databases">
        <title>Alicyclobacillus dauci DSM2870, complete genome.</title>
        <authorList>
            <person name="Wang Q."/>
            <person name="Cai R."/>
            <person name="Wang Z."/>
        </authorList>
    </citation>
    <scope>NUCLEOTIDE SEQUENCE</scope>
    <source>
        <strain evidence="5">DSM 28700</strain>
    </source>
</reference>
<dbReference type="PANTHER" id="PTHR43046">
    <property type="entry name" value="GDP-MANNOSE MANNOSYL HYDROLASE"/>
    <property type="match status" value="1"/>
</dbReference>
<dbReference type="Pfam" id="PF00293">
    <property type="entry name" value="NUDIX"/>
    <property type="match status" value="1"/>
</dbReference>
<accession>A0ABY6Z7I8</accession>
<evidence type="ECO:0000313" key="5">
    <source>
        <dbReference type="EMBL" id="WAH38493.1"/>
    </source>
</evidence>
<sequence length="178" mass="19491">MPISHYLRDLRASVGSRLLLMPGVAAVIRNQEGHVLLQKRSDNGMWDIPAGSIDPGEAPAQAVIREVYEEAGLLVRPTAILGILGGKAFRVQYPNGDQVEYTATVFACEVIGGQLEAIDGESTEFRYTPPDDLPRMFSAYPKDIFVVEGAAGGPVAPTPYYEWREEWLDALQATRDGQ</sequence>
<dbReference type="RefSeq" id="WP_268046069.1">
    <property type="nucleotide sequence ID" value="NZ_CP104064.1"/>
</dbReference>
<dbReference type="SUPFAM" id="SSF55811">
    <property type="entry name" value="Nudix"/>
    <property type="match status" value="1"/>
</dbReference>
<dbReference type="InterPro" id="IPR020476">
    <property type="entry name" value="Nudix_hydrolase"/>
</dbReference>
<keyword evidence="6" id="KW-1185">Reference proteome</keyword>
<gene>
    <name evidence="5" type="ORF">NZD86_08430</name>
</gene>
<evidence type="ECO:0000256" key="2">
    <source>
        <dbReference type="ARBA" id="ARBA00022801"/>
    </source>
</evidence>
<dbReference type="InterPro" id="IPR015797">
    <property type="entry name" value="NUDIX_hydrolase-like_dom_sf"/>
</dbReference>
<dbReference type="Gene3D" id="3.90.79.10">
    <property type="entry name" value="Nucleoside Triphosphate Pyrophosphohydrolase"/>
    <property type="match status" value="1"/>
</dbReference>
<dbReference type="InterPro" id="IPR020084">
    <property type="entry name" value="NUDIX_hydrolase_CS"/>
</dbReference>